<evidence type="ECO:0000313" key="2">
    <source>
        <dbReference type="Proteomes" id="UP001551011"/>
    </source>
</evidence>
<protein>
    <submittedName>
        <fullName evidence="1">Uncharacterized protein</fullName>
    </submittedName>
</protein>
<proteinExistence type="predicted"/>
<reference evidence="1 2" key="1">
    <citation type="submission" date="2024-06" db="EMBL/GenBank/DDBJ databases">
        <title>The Natural Products Discovery Center: Release of the First 8490 Sequenced Strains for Exploring Actinobacteria Biosynthetic Diversity.</title>
        <authorList>
            <person name="Kalkreuter E."/>
            <person name="Kautsar S.A."/>
            <person name="Yang D."/>
            <person name="Bader C.D."/>
            <person name="Teijaro C.N."/>
            <person name="Fluegel L."/>
            <person name="Davis C.M."/>
            <person name="Simpson J.R."/>
            <person name="Lauterbach L."/>
            <person name="Steele A.D."/>
            <person name="Gui C."/>
            <person name="Meng S."/>
            <person name="Li G."/>
            <person name="Viehrig K."/>
            <person name="Ye F."/>
            <person name="Su P."/>
            <person name="Kiefer A.F."/>
            <person name="Nichols A."/>
            <person name="Cepeda A.J."/>
            <person name="Yan W."/>
            <person name="Fan B."/>
            <person name="Jiang Y."/>
            <person name="Adhikari A."/>
            <person name="Zheng C.-J."/>
            <person name="Schuster L."/>
            <person name="Cowan T.M."/>
            <person name="Smanski M.J."/>
            <person name="Chevrette M.G."/>
            <person name="De Carvalho L.P.S."/>
            <person name="Shen B."/>
        </authorList>
    </citation>
    <scope>NUCLEOTIDE SEQUENCE [LARGE SCALE GENOMIC DNA]</scope>
    <source>
        <strain evidence="1 2">NPDC020594</strain>
    </source>
</reference>
<organism evidence="1 2">
    <name type="scientific">Streptomyces flaveolus</name>
    <dbReference type="NCBI Taxonomy" id="67297"/>
    <lineage>
        <taxon>Bacteria</taxon>
        <taxon>Bacillati</taxon>
        <taxon>Actinomycetota</taxon>
        <taxon>Actinomycetes</taxon>
        <taxon>Kitasatosporales</taxon>
        <taxon>Streptomycetaceae</taxon>
        <taxon>Streptomyces</taxon>
    </lineage>
</organism>
<name>A0ABV3AGJ3_9ACTN</name>
<keyword evidence="2" id="KW-1185">Reference proteome</keyword>
<evidence type="ECO:0000313" key="1">
    <source>
        <dbReference type="EMBL" id="MEU5711056.1"/>
    </source>
</evidence>
<accession>A0ABV3AGJ3</accession>
<dbReference type="EMBL" id="JBFAEG010000024">
    <property type="protein sequence ID" value="MEU5711056.1"/>
    <property type="molecule type" value="Genomic_DNA"/>
</dbReference>
<comment type="caution">
    <text evidence="1">The sequence shown here is derived from an EMBL/GenBank/DDBJ whole genome shotgun (WGS) entry which is preliminary data.</text>
</comment>
<gene>
    <name evidence="1" type="ORF">AB0H04_29995</name>
</gene>
<sequence length="138" mass="15652">MPPRFETARFHVDSGPDSLFTRVRHILSEPVQLRAHGTHVIERLQQRDAPLETLTRFDPASWEMVSAEVRTDTGKWVKSTWRVRADERTWWVVIGLGNALVTVIDVDPYRRGMGEGIITGGPLYARVDAVNAELMRGT</sequence>
<dbReference type="RefSeq" id="WP_234339501.1">
    <property type="nucleotide sequence ID" value="NZ_JBEXDP010000011.1"/>
</dbReference>
<dbReference type="Proteomes" id="UP001551011">
    <property type="component" value="Unassembled WGS sequence"/>
</dbReference>